<evidence type="ECO:0000256" key="3">
    <source>
        <dbReference type="HAMAP-Rule" id="MF_00099"/>
    </source>
</evidence>
<feature type="domain" description="Response regulatory" evidence="6">
    <location>
        <begin position="5"/>
        <end position="122"/>
    </location>
</feature>
<dbReference type="GO" id="GO:0050568">
    <property type="term" value="F:protein-glutamine glutaminase activity"/>
    <property type="evidence" value="ECO:0007669"/>
    <property type="project" value="UniProtKB-UniRule"/>
</dbReference>
<protein>
    <recommendedName>
        <fullName evidence="3">Protein-glutamate methylesterase/protein-glutamine glutaminase</fullName>
        <ecNumber evidence="3">3.1.1.61</ecNumber>
        <ecNumber evidence="3">3.5.1.44</ecNumber>
    </recommendedName>
</protein>
<dbReference type="PANTHER" id="PTHR42872:SF3">
    <property type="entry name" value="PROTEIN-GLUTAMATE METHYLESTERASE_PROTEIN-GLUTAMINE GLUTAMINASE 1"/>
    <property type="match status" value="1"/>
</dbReference>
<dbReference type="HOGENOM" id="CLU_000445_51_0_9"/>
<feature type="active site" evidence="3 4">
    <location>
        <position position="168"/>
    </location>
</feature>
<dbReference type="GO" id="GO:0006935">
    <property type="term" value="P:chemotaxis"/>
    <property type="evidence" value="ECO:0007669"/>
    <property type="project" value="UniProtKB-UniRule"/>
</dbReference>
<sequence>MGKIRVLVVDDSAFMRKIISDLLSSDDRLEVIGTARNGKDGLEQISQLKPDVMTMDVEMPIMNGLDALKQIMQKHPLPVVMLSSLTKQGADMTIHAMSLGAVDFIAKPSGSISLDLDKVRDELVMKVVAAASSRLSIREQVKTAEIKVIAKAPEKNSADRNLVAIGTSTGGPRALQEVIGKLPSALAAPVVVVQHMPVGFTRSLAERLDSLSAIKVKEAEQNETLRNGVVYIAPGGHHLTIVQADSRLIAKLTLEDPVKGHRPSVDRMFESISSLVNVDVCTVIMTGMGSDGTEGLKKMKTKLPSVYSIGESAESCVVYGMPRAAAEAGLLHHVCAVQSIASAIQQRINLLEGVNKWK</sequence>
<dbReference type="Pfam" id="PF01339">
    <property type="entry name" value="CheB_methylest"/>
    <property type="match status" value="1"/>
</dbReference>
<reference evidence="8 9" key="1">
    <citation type="submission" date="2014-07" db="EMBL/GenBank/DDBJ databases">
        <title>Complete genome sequence of a moderately halophilic bacterium Terribacillus aidingensis MP602, isolated from Cryptomeria fortunei in Tianmu mountain in China.</title>
        <authorList>
            <person name="Wang Y."/>
            <person name="Lu P."/>
            <person name="Zhang L."/>
        </authorList>
    </citation>
    <scope>NUCLEOTIDE SEQUENCE [LARGE SCALE GENOMIC DNA]</scope>
    <source>
        <strain evidence="8 9">MP602</strain>
    </source>
</reference>
<evidence type="ECO:0000313" key="8">
    <source>
        <dbReference type="EMBL" id="AIF66393.1"/>
    </source>
</evidence>
<dbReference type="GO" id="GO:0005737">
    <property type="term" value="C:cytoplasm"/>
    <property type="evidence" value="ECO:0007669"/>
    <property type="project" value="UniProtKB-SubCell"/>
</dbReference>
<feature type="active site" evidence="3 4">
    <location>
        <position position="195"/>
    </location>
</feature>
<dbReference type="Pfam" id="PF00072">
    <property type="entry name" value="Response_reg"/>
    <property type="match status" value="1"/>
</dbReference>
<name>A0A075LPI2_9BACI</name>
<dbReference type="CDD" id="cd16432">
    <property type="entry name" value="CheB_Rec"/>
    <property type="match status" value="1"/>
</dbReference>
<organism evidence="8 9">
    <name type="scientific">Terribacillus saccharophilus</name>
    <dbReference type="NCBI Taxonomy" id="361277"/>
    <lineage>
        <taxon>Bacteria</taxon>
        <taxon>Bacillati</taxon>
        <taxon>Bacillota</taxon>
        <taxon>Bacilli</taxon>
        <taxon>Bacillales</taxon>
        <taxon>Bacillaceae</taxon>
        <taxon>Terribacillus</taxon>
    </lineage>
</organism>
<comment type="PTM">
    <text evidence="3">Phosphorylated by CheA. Phosphorylation of the N-terminal regulatory domain activates the methylesterase activity.</text>
</comment>
<evidence type="ECO:0000256" key="5">
    <source>
        <dbReference type="PROSITE-ProRule" id="PRU00169"/>
    </source>
</evidence>
<accession>A0A075LPI2</accession>
<dbReference type="GO" id="GO:0008984">
    <property type="term" value="F:protein-glutamate methylesterase activity"/>
    <property type="evidence" value="ECO:0007669"/>
    <property type="project" value="UniProtKB-UniRule"/>
</dbReference>
<dbReference type="InterPro" id="IPR008248">
    <property type="entry name" value="CheB-like"/>
</dbReference>
<feature type="active site" evidence="3 4">
    <location>
        <position position="291"/>
    </location>
</feature>
<evidence type="ECO:0000256" key="1">
    <source>
        <dbReference type="ARBA" id="ARBA00022801"/>
    </source>
</evidence>
<dbReference type="AlphaFoldDB" id="A0A075LPI2"/>
<keyword evidence="3 5" id="KW-0597">Phosphoprotein</keyword>
<keyword evidence="3 4" id="KW-0145">Chemotaxis</keyword>
<feature type="domain" description="CheB-type methylesterase" evidence="7">
    <location>
        <begin position="156"/>
        <end position="351"/>
    </location>
</feature>
<dbReference type="PIRSF" id="PIRSF000876">
    <property type="entry name" value="RR_chemtxs_CheB"/>
    <property type="match status" value="1"/>
</dbReference>
<dbReference type="KEGG" id="tap:GZ22_06955"/>
<comment type="subcellular location">
    <subcellularLocation>
        <location evidence="3">Cytoplasm</location>
    </subcellularLocation>
</comment>
<comment type="similarity">
    <text evidence="3">Belongs to the CheB family.</text>
</comment>
<keyword evidence="3" id="KW-0963">Cytoplasm</keyword>
<dbReference type="InterPro" id="IPR035909">
    <property type="entry name" value="CheB_C"/>
</dbReference>
<dbReference type="EC" id="3.5.1.44" evidence="3"/>
<keyword evidence="1 3" id="KW-0378">Hydrolase</keyword>
<evidence type="ECO:0000259" key="7">
    <source>
        <dbReference type="PROSITE" id="PS50122"/>
    </source>
</evidence>
<dbReference type="InterPro" id="IPR011006">
    <property type="entry name" value="CheY-like_superfamily"/>
</dbReference>
<dbReference type="OrthoDB" id="9793421at2"/>
<dbReference type="PROSITE" id="PS50110">
    <property type="entry name" value="RESPONSE_REGULATORY"/>
    <property type="match status" value="1"/>
</dbReference>
<evidence type="ECO:0000256" key="4">
    <source>
        <dbReference type="PROSITE-ProRule" id="PRU00050"/>
    </source>
</evidence>
<dbReference type="RefSeq" id="WP_038560238.1">
    <property type="nucleotide sequence ID" value="NZ_CP008876.1"/>
</dbReference>
<comment type="catalytic activity">
    <reaction evidence="2 3">
        <text>[protein]-L-glutamate 5-O-methyl ester + H2O = L-glutamyl-[protein] + methanol + H(+)</text>
        <dbReference type="Rhea" id="RHEA:23236"/>
        <dbReference type="Rhea" id="RHEA-COMP:10208"/>
        <dbReference type="Rhea" id="RHEA-COMP:10311"/>
        <dbReference type="ChEBI" id="CHEBI:15377"/>
        <dbReference type="ChEBI" id="CHEBI:15378"/>
        <dbReference type="ChEBI" id="CHEBI:17790"/>
        <dbReference type="ChEBI" id="CHEBI:29973"/>
        <dbReference type="ChEBI" id="CHEBI:82795"/>
        <dbReference type="EC" id="3.1.1.61"/>
    </reaction>
</comment>
<dbReference type="EMBL" id="CP008876">
    <property type="protein sequence ID" value="AIF66393.1"/>
    <property type="molecule type" value="Genomic_DNA"/>
</dbReference>
<dbReference type="Gene3D" id="3.40.50.180">
    <property type="entry name" value="Methylesterase CheB, C-terminal domain"/>
    <property type="match status" value="1"/>
</dbReference>
<dbReference type="GO" id="GO:0000156">
    <property type="term" value="F:phosphorelay response regulator activity"/>
    <property type="evidence" value="ECO:0007669"/>
    <property type="project" value="InterPro"/>
</dbReference>
<dbReference type="InterPro" id="IPR000673">
    <property type="entry name" value="Sig_transdc_resp-reg_Me-estase"/>
</dbReference>
<feature type="modified residue" description="4-aspartylphosphate" evidence="3 5">
    <location>
        <position position="56"/>
    </location>
</feature>
<dbReference type="HAMAP" id="MF_00099">
    <property type="entry name" value="CheB_chemtxs"/>
    <property type="match status" value="1"/>
</dbReference>
<dbReference type="InterPro" id="IPR001789">
    <property type="entry name" value="Sig_transdc_resp-reg_receiver"/>
</dbReference>
<gene>
    <name evidence="3" type="primary">cheB</name>
    <name evidence="8" type="ORF">GZ22_06955</name>
</gene>
<dbReference type="CDD" id="cd17541">
    <property type="entry name" value="REC_CheB-like"/>
    <property type="match status" value="1"/>
</dbReference>
<dbReference type="PANTHER" id="PTHR42872">
    <property type="entry name" value="PROTEIN-GLUTAMATE METHYLESTERASE/PROTEIN-GLUTAMINE GLUTAMINASE"/>
    <property type="match status" value="1"/>
</dbReference>
<evidence type="ECO:0000259" key="6">
    <source>
        <dbReference type="PROSITE" id="PS50110"/>
    </source>
</evidence>
<dbReference type="SMART" id="SM00448">
    <property type="entry name" value="REC"/>
    <property type="match status" value="1"/>
</dbReference>
<evidence type="ECO:0000256" key="2">
    <source>
        <dbReference type="ARBA" id="ARBA00048267"/>
    </source>
</evidence>
<dbReference type="SUPFAM" id="SSF52172">
    <property type="entry name" value="CheY-like"/>
    <property type="match status" value="1"/>
</dbReference>
<dbReference type="PROSITE" id="PS50122">
    <property type="entry name" value="CHEB"/>
    <property type="match status" value="1"/>
</dbReference>
<dbReference type="EC" id="3.1.1.61" evidence="3"/>
<comment type="domain">
    <text evidence="3">Contains a C-terminal catalytic domain, and an N-terminal region which modulates catalytic activity.</text>
</comment>
<dbReference type="GeneID" id="34221198"/>
<evidence type="ECO:0000313" key="9">
    <source>
        <dbReference type="Proteomes" id="UP000027980"/>
    </source>
</evidence>
<dbReference type="SUPFAM" id="SSF52738">
    <property type="entry name" value="Methylesterase CheB, C-terminal domain"/>
    <property type="match status" value="1"/>
</dbReference>
<comment type="catalytic activity">
    <reaction evidence="3">
        <text>L-glutaminyl-[protein] + H2O = L-glutamyl-[protein] + NH4(+)</text>
        <dbReference type="Rhea" id="RHEA:16441"/>
        <dbReference type="Rhea" id="RHEA-COMP:10207"/>
        <dbReference type="Rhea" id="RHEA-COMP:10208"/>
        <dbReference type="ChEBI" id="CHEBI:15377"/>
        <dbReference type="ChEBI" id="CHEBI:28938"/>
        <dbReference type="ChEBI" id="CHEBI:29973"/>
        <dbReference type="ChEBI" id="CHEBI:30011"/>
        <dbReference type="EC" id="3.5.1.44"/>
    </reaction>
</comment>
<dbReference type="NCBIfam" id="NF001965">
    <property type="entry name" value="PRK00742.1"/>
    <property type="match status" value="1"/>
</dbReference>
<dbReference type="Proteomes" id="UP000027980">
    <property type="component" value="Chromosome"/>
</dbReference>
<comment type="function">
    <text evidence="3">Involved in chemotaxis. Part of a chemotaxis signal transduction system that modulates chemotaxis in response to various stimuli. Catalyzes the demethylation of specific methylglutamate residues introduced into the chemoreceptors (methyl-accepting chemotaxis proteins or MCP) by CheR. Also mediates the irreversible deamidation of specific glutamine residues to glutamic acid.</text>
</comment>
<dbReference type="Gene3D" id="3.40.50.2300">
    <property type="match status" value="1"/>
</dbReference>
<proteinExistence type="inferred from homology"/>